<accession>A0A1V4B3E1</accession>
<dbReference type="RefSeq" id="WP_078217731.1">
    <property type="nucleotide sequence ID" value="NZ_MUXZ01000005.1"/>
</dbReference>
<dbReference type="EMBL" id="UGHJ01000001">
    <property type="protein sequence ID" value="STO68355.1"/>
    <property type="molecule type" value="Genomic_DNA"/>
</dbReference>
<protein>
    <submittedName>
        <fullName evidence="1">Uncharacterized protein</fullName>
    </submittedName>
</protein>
<proteinExistence type="predicted"/>
<evidence type="ECO:0000313" key="4">
    <source>
        <dbReference type="Proteomes" id="UP000254496"/>
    </source>
</evidence>
<evidence type="ECO:0000313" key="1">
    <source>
        <dbReference type="EMBL" id="STO60745.1"/>
    </source>
</evidence>
<dbReference type="OrthoDB" id="5689659at2"/>
<reference evidence="3 4" key="1">
    <citation type="submission" date="2018-06" db="EMBL/GenBank/DDBJ databases">
        <authorList>
            <consortium name="Pathogen Informatics"/>
            <person name="Doyle S."/>
        </authorList>
    </citation>
    <scope>NUCLEOTIDE SEQUENCE [LARGE SCALE GENOMIC DNA]</scope>
    <source>
        <strain evidence="1 3">NCTC1659</strain>
        <strain evidence="2 4">NCTC8540</strain>
    </source>
</reference>
<evidence type="ECO:0000313" key="2">
    <source>
        <dbReference type="EMBL" id="STO68355.1"/>
    </source>
</evidence>
<dbReference type="EMBL" id="UGHF01000001">
    <property type="protein sequence ID" value="STO60745.1"/>
    <property type="molecule type" value="Genomic_DNA"/>
</dbReference>
<dbReference type="Proteomes" id="UP000254329">
    <property type="component" value="Unassembled WGS sequence"/>
</dbReference>
<sequence length="125" mass="13490">MSFLSNAWDTITGAFSQGKNAGWIGKAASWMEQNQAATNLIGGVLQGVGGYFMQKEANKDLMRQQRELLNLKDEMQSKYSAVPEVDSGYGGLVVDEAPNLANGGILTELKKRSERKEGGDYGVGV</sequence>
<gene>
    <name evidence="1" type="ORF">NCTC1659_02045</name>
    <name evidence="2" type="ORF">NCTC8540_00845</name>
</gene>
<organism evidence="1 3">
    <name type="scientific">Canicola haemoglobinophilus</name>
    <dbReference type="NCBI Taxonomy" id="733"/>
    <lineage>
        <taxon>Bacteria</taxon>
        <taxon>Pseudomonadati</taxon>
        <taxon>Pseudomonadota</taxon>
        <taxon>Gammaproteobacteria</taxon>
        <taxon>Pasteurellales</taxon>
        <taxon>Pasteurellaceae</taxon>
        <taxon>Canicola</taxon>
    </lineage>
</organism>
<name>A0A1V4B3E1_9PAST</name>
<evidence type="ECO:0000313" key="3">
    <source>
        <dbReference type="Proteomes" id="UP000254329"/>
    </source>
</evidence>
<dbReference type="STRING" id="733.B0186_02015"/>
<dbReference type="Proteomes" id="UP000254496">
    <property type="component" value="Unassembled WGS sequence"/>
</dbReference>
<keyword evidence="3" id="KW-1185">Reference proteome</keyword>
<dbReference type="AlphaFoldDB" id="A0A1V4B3E1"/>